<dbReference type="GO" id="GO:0003677">
    <property type="term" value="F:DNA binding"/>
    <property type="evidence" value="ECO:0007669"/>
    <property type="project" value="InterPro"/>
</dbReference>
<dbReference type="EMBL" id="FQVN01000001">
    <property type="protein sequence ID" value="SHE41414.1"/>
    <property type="molecule type" value="Genomic_DNA"/>
</dbReference>
<dbReference type="OrthoDB" id="5177725at2"/>
<dbReference type="Pfam" id="PF19054">
    <property type="entry name" value="DUF5753"/>
    <property type="match status" value="1"/>
</dbReference>
<dbReference type="Gene3D" id="1.10.260.40">
    <property type="entry name" value="lambda repressor-like DNA-binding domains"/>
    <property type="match status" value="1"/>
</dbReference>
<evidence type="ECO:0000259" key="1">
    <source>
        <dbReference type="PROSITE" id="PS50943"/>
    </source>
</evidence>
<protein>
    <submittedName>
        <fullName evidence="2">Helix-turn-helix domain-containing protein</fullName>
    </submittedName>
</protein>
<proteinExistence type="predicted"/>
<dbReference type="Proteomes" id="UP000184501">
    <property type="component" value="Unassembled WGS sequence"/>
</dbReference>
<dbReference type="CDD" id="cd00093">
    <property type="entry name" value="HTH_XRE"/>
    <property type="match status" value="1"/>
</dbReference>
<organism evidence="2 3">
    <name type="scientific">Streptoalloteichus hindustanus</name>
    <dbReference type="NCBI Taxonomy" id="2017"/>
    <lineage>
        <taxon>Bacteria</taxon>
        <taxon>Bacillati</taxon>
        <taxon>Actinomycetota</taxon>
        <taxon>Actinomycetes</taxon>
        <taxon>Pseudonocardiales</taxon>
        <taxon>Pseudonocardiaceae</taxon>
        <taxon>Streptoalloteichus</taxon>
    </lineage>
</organism>
<dbReference type="SMART" id="SM00530">
    <property type="entry name" value="HTH_XRE"/>
    <property type="match status" value="1"/>
</dbReference>
<reference evidence="2 3" key="1">
    <citation type="submission" date="2016-11" db="EMBL/GenBank/DDBJ databases">
        <authorList>
            <person name="Jaros S."/>
            <person name="Januszkiewicz K."/>
            <person name="Wedrychowicz H."/>
        </authorList>
    </citation>
    <scope>NUCLEOTIDE SEQUENCE [LARGE SCALE GENOMIC DNA]</scope>
    <source>
        <strain evidence="2 3">DSM 44523</strain>
    </source>
</reference>
<dbReference type="InterPro" id="IPR001387">
    <property type="entry name" value="Cro/C1-type_HTH"/>
</dbReference>
<gene>
    <name evidence="2" type="ORF">SAMN05444320_10125</name>
</gene>
<dbReference type="STRING" id="2017.SAMN05444320_10125"/>
<evidence type="ECO:0000313" key="3">
    <source>
        <dbReference type="Proteomes" id="UP000184501"/>
    </source>
</evidence>
<sequence length="302" mass="33070">MPTRQSPTVDRRRLAAELRGHRERAGLTTVEVGARLGCSQSRISRIERARIAVGPSDVRDLCALYGVSRDETEFLVGLAGRSRRKAWWSRYHDVIDGPYVEIEAAAERLRAYDALWVPDLLQTAAYAAAVLRAARPGLRAEEVERRVEFRMARQRVLADEQPLRVAVVLDEGVLRRPVGGPGVMRDQLRHLREVCGLATVALRVLPFAVAGEVVADSGFTLLDVPGLATRPGDLVFRDVAVGVAVEGAEPARRHAELFERLWGAALPEHESLAFVDTVADGFAARAAEETEVAEVAEVATVD</sequence>
<keyword evidence="3" id="KW-1185">Reference proteome</keyword>
<dbReference type="AlphaFoldDB" id="A0A1M4TAP5"/>
<dbReference type="RefSeq" id="WP_073479284.1">
    <property type="nucleotide sequence ID" value="NZ_FQVN01000001.1"/>
</dbReference>
<dbReference type="InterPro" id="IPR010982">
    <property type="entry name" value="Lambda_DNA-bd_dom_sf"/>
</dbReference>
<dbReference type="Pfam" id="PF13560">
    <property type="entry name" value="HTH_31"/>
    <property type="match status" value="1"/>
</dbReference>
<name>A0A1M4TAP5_STRHI</name>
<dbReference type="SUPFAM" id="SSF47413">
    <property type="entry name" value="lambda repressor-like DNA-binding domains"/>
    <property type="match status" value="1"/>
</dbReference>
<dbReference type="PROSITE" id="PS50943">
    <property type="entry name" value="HTH_CROC1"/>
    <property type="match status" value="1"/>
</dbReference>
<evidence type="ECO:0000313" key="2">
    <source>
        <dbReference type="EMBL" id="SHE41414.1"/>
    </source>
</evidence>
<accession>A0A1M4TAP5</accession>
<dbReference type="InterPro" id="IPR043917">
    <property type="entry name" value="DUF5753"/>
</dbReference>
<feature type="domain" description="HTH cro/C1-type" evidence="1">
    <location>
        <begin position="18"/>
        <end position="72"/>
    </location>
</feature>